<dbReference type="Proteomes" id="UP000761167">
    <property type="component" value="Unassembled WGS sequence"/>
</dbReference>
<comment type="caution">
    <text evidence="1">The sequence shown here is derived from an EMBL/GenBank/DDBJ whole genome shotgun (WGS) entry which is preliminary data.</text>
</comment>
<sequence length="128" mass="14837">MSDASLKAQIDSDRAERKKYIKVKNAISNHGLDQDISLKHFTKYIDECKDAIKKIDGNEGYHYLSTMKTKLQNDKDKIKEFTDFVRDANTSYKNLYSTLTAKIAALDSSISSNKSKYNKGKPFWEWIW</sequence>
<gene>
    <name evidence="1" type="ORF">KH363_01105</name>
</gene>
<evidence type="ECO:0000313" key="2">
    <source>
        <dbReference type="Proteomes" id="UP000761167"/>
    </source>
</evidence>
<proteinExistence type="predicted"/>
<reference evidence="1" key="1">
    <citation type="submission" date="2021-02" db="EMBL/GenBank/DDBJ databases">
        <title>Infant gut strain persistence is associated with maternal origin, phylogeny, and functional potential including surface adhesion and iron acquisition.</title>
        <authorList>
            <person name="Lou Y.C."/>
        </authorList>
    </citation>
    <scope>NUCLEOTIDE SEQUENCE</scope>
    <source>
        <strain evidence="1">L3_060_000G1_dasL3_060_000G1_metabat.metabat.86_ sub</strain>
    </source>
</reference>
<organism evidence="1 2">
    <name type="scientific">Streptococcus parasanguinis</name>
    <dbReference type="NCBI Taxonomy" id="1318"/>
    <lineage>
        <taxon>Bacteria</taxon>
        <taxon>Bacillati</taxon>
        <taxon>Bacillota</taxon>
        <taxon>Bacilli</taxon>
        <taxon>Lactobacillales</taxon>
        <taxon>Streptococcaceae</taxon>
        <taxon>Streptococcus</taxon>
    </lineage>
</organism>
<protein>
    <submittedName>
        <fullName evidence="1">Uncharacterized protein</fullName>
    </submittedName>
</protein>
<dbReference type="EMBL" id="JAGZZN010000003">
    <property type="protein sequence ID" value="MBS6536124.1"/>
    <property type="molecule type" value="Genomic_DNA"/>
</dbReference>
<accession>A0A943SRC3</accession>
<dbReference type="AlphaFoldDB" id="A0A943SRC3"/>
<name>A0A943SRC3_STRPA</name>
<evidence type="ECO:0000313" key="1">
    <source>
        <dbReference type="EMBL" id="MBS6536124.1"/>
    </source>
</evidence>